<organism evidence="3 4">
    <name type="scientific">Chelatococcus composti</name>
    <dbReference type="NCBI Taxonomy" id="1743235"/>
    <lineage>
        <taxon>Bacteria</taxon>
        <taxon>Pseudomonadati</taxon>
        <taxon>Pseudomonadota</taxon>
        <taxon>Alphaproteobacteria</taxon>
        <taxon>Hyphomicrobiales</taxon>
        <taxon>Chelatococcaceae</taxon>
        <taxon>Chelatococcus</taxon>
    </lineage>
</organism>
<evidence type="ECO:0000256" key="1">
    <source>
        <dbReference type="SAM" id="MobiDB-lite"/>
    </source>
</evidence>
<name>A0A841KKH1_9HYPH</name>
<sequence length="128" mass="12563">MRSSLLAIAAAAAPCAVTTRAGAAKPALCHAPAAGSPTPTTMSQCPSPLAKSAPHPAPVISTSAGSAILALDLGTTTGWASLTGGVVHSGTASFRSGSYDGRPVTPMNFLSVRCPYDTGIGTGDQPCP</sequence>
<keyword evidence="2" id="KW-0732">Signal</keyword>
<accession>A0A841KKH1</accession>
<gene>
    <name evidence="3" type="ORF">HNQ73_003528</name>
</gene>
<evidence type="ECO:0000313" key="4">
    <source>
        <dbReference type="Proteomes" id="UP000588017"/>
    </source>
</evidence>
<dbReference type="Proteomes" id="UP000588017">
    <property type="component" value="Unassembled WGS sequence"/>
</dbReference>
<reference evidence="3 4" key="1">
    <citation type="submission" date="2020-08" db="EMBL/GenBank/DDBJ databases">
        <title>Genomic Encyclopedia of Type Strains, Phase IV (KMG-IV): sequencing the most valuable type-strain genomes for metagenomic binning, comparative biology and taxonomic classification.</title>
        <authorList>
            <person name="Goeker M."/>
        </authorList>
    </citation>
    <scope>NUCLEOTIDE SEQUENCE [LARGE SCALE GENOMIC DNA]</scope>
    <source>
        <strain evidence="3 4">DSM 101465</strain>
    </source>
</reference>
<comment type="caution">
    <text evidence="3">The sequence shown here is derived from an EMBL/GenBank/DDBJ whole genome shotgun (WGS) entry which is preliminary data.</text>
</comment>
<proteinExistence type="predicted"/>
<feature type="compositionally biased region" description="Polar residues" evidence="1">
    <location>
        <begin position="37"/>
        <end position="46"/>
    </location>
</feature>
<feature type="region of interest" description="Disordered" evidence="1">
    <location>
        <begin position="30"/>
        <end position="57"/>
    </location>
</feature>
<feature type="chain" id="PRO_5032670305" evidence="2">
    <location>
        <begin position="24"/>
        <end position="128"/>
    </location>
</feature>
<evidence type="ECO:0000313" key="3">
    <source>
        <dbReference type="EMBL" id="MBB6169873.1"/>
    </source>
</evidence>
<dbReference type="AlphaFoldDB" id="A0A841KKH1"/>
<evidence type="ECO:0000256" key="2">
    <source>
        <dbReference type="SAM" id="SignalP"/>
    </source>
</evidence>
<feature type="signal peptide" evidence="2">
    <location>
        <begin position="1"/>
        <end position="23"/>
    </location>
</feature>
<protein>
    <submittedName>
        <fullName evidence="3">Uncharacterized protein</fullName>
    </submittedName>
</protein>
<dbReference type="EMBL" id="JACHEH010000014">
    <property type="protein sequence ID" value="MBB6169873.1"/>
    <property type="molecule type" value="Genomic_DNA"/>
</dbReference>
<keyword evidence="4" id="KW-1185">Reference proteome</keyword>